<sequence length="267" mass="28242">MSRSGSTTRDRTRTRGRRPAERRGARVAPLPSRRPARRSAGQRRLLALAALLTVVAAVAWLLWLAPFLAVRTVQVDGVTTLSADQVRETAQVPDGEPLLRVDLGAIEERVARLPQVRDVQAARGWPDRIVVTVAERVPVAVVGEPGNRSLVDAEGVLFDTVTGEPPRGVVPLDVADPGPQDPATLAGLAAVRALPTGLREDVDGVAVPDPDAIELTMADGTVVRWGGPEESDVKGPVVVSLLERIAAGELEPAALIDVSAPDAVLLR</sequence>
<organism evidence="10 11">
    <name type="scientific">Blastococcus xanthinilyticus</name>
    <dbReference type="NCBI Taxonomy" id="1564164"/>
    <lineage>
        <taxon>Bacteria</taxon>
        <taxon>Bacillati</taxon>
        <taxon>Actinomycetota</taxon>
        <taxon>Actinomycetes</taxon>
        <taxon>Geodermatophilales</taxon>
        <taxon>Geodermatophilaceae</taxon>
        <taxon>Blastococcus</taxon>
    </lineage>
</organism>
<evidence type="ECO:0000256" key="2">
    <source>
        <dbReference type="ARBA" id="ARBA00022475"/>
    </source>
</evidence>
<dbReference type="GO" id="GO:0005886">
    <property type="term" value="C:plasma membrane"/>
    <property type="evidence" value="ECO:0007669"/>
    <property type="project" value="TreeGrafter"/>
</dbReference>
<dbReference type="InterPro" id="IPR013685">
    <property type="entry name" value="POTRA_FtsQ_type"/>
</dbReference>
<keyword evidence="6" id="KW-0472">Membrane</keyword>
<evidence type="ECO:0000313" key="10">
    <source>
        <dbReference type="EMBL" id="TYP88308.1"/>
    </source>
</evidence>
<keyword evidence="4" id="KW-0812">Transmembrane</keyword>
<evidence type="ECO:0000256" key="6">
    <source>
        <dbReference type="ARBA" id="ARBA00023136"/>
    </source>
</evidence>
<dbReference type="Pfam" id="PF03799">
    <property type="entry name" value="FtsQ_DivIB_C"/>
    <property type="match status" value="1"/>
</dbReference>
<proteinExistence type="predicted"/>
<dbReference type="InterPro" id="IPR050487">
    <property type="entry name" value="FtsQ_DivIB"/>
</dbReference>
<keyword evidence="5" id="KW-1133">Transmembrane helix</keyword>
<dbReference type="AlphaFoldDB" id="A0A5S5CZ63"/>
<gene>
    <name evidence="10" type="ORF">BD833_10411</name>
</gene>
<comment type="subcellular location">
    <subcellularLocation>
        <location evidence="1">Membrane</location>
    </subcellularLocation>
</comment>
<dbReference type="Pfam" id="PF08478">
    <property type="entry name" value="POTRA_1"/>
    <property type="match status" value="1"/>
</dbReference>
<dbReference type="PROSITE" id="PS51779">
    <property type="entry name" value="POTRA"/>
    <property type="match status" value="1"/>
</dbReference>
<evidence type="ECO:0000256" key="7">
    <source>
        <dbReference type="ARBA" id="ARBA00023306"/>
    </source>
</evidence>
<comment type="caution">
    <text evidence="10">The sequence shown here is derived from an EMBL/GenBank/DDBJ whole genome shotgun (WGS) entry which is preliminary data.</text>
</comment>
<dbReference type="InterPro" id="IPR005548">
    <property type="entry name" value="Cell_div_FtsQ/DivIB_C"/>
</dbReference>
<evidence type="ECO:0000259" key="9">
    <source>
        <dbReference type="PROSITE" id="PS51779"/>
    </source>
</evidence>
<feature type="domain" description="POTRA" evidence="9">
    <location>
        <begin position="68"/>
        <end position="136"/>
    </location>
</feature>
<dbReference type="EMBL" id="VNHW01000004">
    <property type="protein sequence ID" value="TYP88308.1"/>
    <property type="molecule type" value="Genomic_DNA"/>
</dbReference>
<feature type="compositionally biased region" description="Basic and acidic residues" evidence="8">
    <location>
        <begin position="8"/>
        <end position="24"/>
    </location>
</feature>
<dbReference type="PANTHER" id="PTHR37820">
    <property type="entry name" value="CELL DIVISION PROTEIN DIVIB"/>
    <property type="match status" value="1"/>
</dbReference>
<keyword evidence="11" id="KW-1185">Reference proteome</keyword>
<feature type="region of interest" description="Disordered" evidence="8">
    <location>
        <begin position="1"/>
        <end position="36"/>
    </location>
</feature>
<evidence type="ECO:0000256" key="3">
    <source>
        <dbReference type="ARBA" id="ARBA00022618"/>
    </source>
</evidence>
<dbReference type="Gene3D" id="3.10.20.310">
    <property type="entry name" value="membrane protein fhac"/>
    <property type="match status" value="1"/>
</dbReference>
<reference evidence="10 11" key="1">
    <citation type="submission" date="2019-07" db="EMBL/GenBank/DDBJ databases">
        <title>Genomic Encyclopedia of Archaeal and Bacterial Type Strains, Phase II (KMG-II): from individual species to whole genera.</title>
        <authorList>
            <person name="Goeker M."/>
        </authorList>
    </citation>
    <scope>NUCLEOTIDE SEQUENCE [LARGE SCALE GENOMIC DNA]</scope>
    <source>
        <strain evidence="10 11">DSM 46842</strain>
    </source>
</reference>
<evidence type="ECO:0000256" key="8">
    <source>
        <dbReference type="SAM" id="MobiDB-lite"/>
    </source>
</evidence>
<evidence type="ECO:0000256" key="1">
    <source>
        <dbReference type="ARBA" id="ARBA00004370"/>
    </source>
</evidence>
<keyword evidence="7" id="KW-0131">Cell cycle</keyword>
<evidence type="ECO:0000256" key="5">
    <source>
        <dbReference type="ARBA" id="ARBA00022989"/>
    </source>
</evidence>
<dbReference type="RefSeq" id="WP_166532465.1">
    <property type="nucleotide sequence ID" value="NZ_VNHW01000004.1"/>
</dbReference>
<protein>
    <submittedName>
        <fullName evidence="10">Cell division protein FtsQ</fullName>
    </submittedName>
</protein>
<name>A0A5S5CZ63_9ACTN</name>
<accession>A0A5S5CZ63</accession>
<keyword evidence="3 10" id="KW-0132">Cell division</keyword>
<dbReference type="InterPro" id="IPR034746">
    <property type="entry name" value="POTRA"/>
</dbReference>
<dbReference type="Proteomes" id="UP000322499">
    <property type="component" value="Unassembled WGS sequence"/>
</dbReference>
<dbReference type="GO" id="GO:0051301">
    <property type="term" value="P:cell division"/>
    <property type="evidence" value="ECO:0007669"/>
    <property type="project" value="UniProtKB-KW"/>
</dbReference>
<dbReference type="PANTHER" id="PTHR37820:SF1">
    <property type="entry name" value="CELL DIVISION PROTEIN FTSQ"/>
    <property type="match status" value="1"/>
</dbReference>
<evidence type="ECO:0000256" key="4">
    <source>
        <dbReference type="ARBA" id="ARBA00022692"/>
    </source>
</evidence>
<keyword evidence="2" id="KW-1003">Cell membrane</keyword>
<evidence type="ECO:0000313" key="11">
    <source>
        <dbReference type="Proteomes" id="UP000322499"/>
    </source>
</evidence>